<comment type="caution">
    <text evidence="3">The sequence shown here is derived from an EMBL/GenBank/DDBJ whole genome shotgun (WGS) entry which is preliminary data.</text>
</comment>
<dbReference type="CDD" id="cd18968">
    <property type="entry name" value="chromodomain"/>
    <property type="match status" value="1"/>
</dbReference>
<dbReference type="Proteomes" id="UP001221142">
    <property type="component" value="Unassembled WGS sequence"/>
</dbReference>
<feature type="compositionally biased region" description="Acidic residues" evidence="1">
    <location>
        <begin position="178"/>
        <end position="188"/>
    </location>
</feature>
<evidence type="ECO:0000313" key="4">
    <source>
        <dbReference type="Proteomes" id="UP001221142"/>
    </source>
</evidence>
<dbReference type="EMBL" id="JARKIF010000008">
    <property type="protein sequence ID" value="KAJ7632733.1"/>
    <property type="molecule type" value="Genomic_DNA"/>
</dbReference>
<evidence type="ECO:0000256" key="1">
    <source>
        <dbReference type="SAM" id="MobiDB-lite"/>
    </source>
</evidence>
<dbReference type="SUPFAM" id="SSF54160">
    <property type="entry name" value="Chromo domain-like"/>
    <property type="match status" value="1"/>
</dbReference>
<accession>A0AAD7BWS7</accession>
<sequence length="557" mass="60019">MANTEYEIESITQARVAKKRKKIIWQYHVKWKGYSIDENTWEPATSFSANSTEIIANFWQRVDTGGRDPQDLTQFQVGQTFFPSRKPTATRKSTSNAETPKAGPSNESTSTRASKRRRSSPPAAEPHEKPTKRARGREPPPTTRSADKRATTARIPAKSTPTPRPPRKPRSPSTDVVPESEDGEEEQEEVMHVDPQPQSVAEPTPAVPVTAEQPAPKNKERSFNVKKNPRVKIADDFEKMDDGISTKARIVGQDATAVASSSSSPRKSPRKPGPGRSSSGFLNNKEATSSLLTFDKGELKTVKGKSAMPVLRAEASSGPATSGQLLQLGGLDPAAAEGLDDFEEEEIPAQAETPTAIQQSFAAAKNNLFPPGASVTPSFSKGWHRSTIFGPLGLGSDATRESPSAEASSKPLLLKLDTTVSIPLALSDVSQSLDTLVCDKPPVAPGKFFANANAHKLLDTVRAGGASAKASLSASASEEDKAHFARFRARLDRGDLFTVMVGTTFIAFSSSVNPLMQRLNLPSALTAMADSVFVSQLEIENHSAYVDIVETADTSRW</sequence>
<evidence type="ECO:0000313" key="3">
    <source>
        <dbReference type="EMBL" id="KAJ7632733.1"/>
    </source>
</evidence>
<dbReference type="InterPro" id="IPR000953">
    <property type="entry name" value="Chromo/chromo_shadow_dom"/>
</dbReference>
<dbReference type="Pfam" id="PF00385">
    <property type="entry name" value="Chromo"/>
    <property type="match status" value="1"/>
</dbReference>
<evidence type="ECO:0000259" key="2">
    <source>
        <dbReference type="PROSITE" id="PS50013"/>
    </source>
</evidence>
<dbReference type="AlphaFoldDB" id="A0AAD7BWS7"/>
<gene>
    <name evidence="3" type="ORF">FB45DRAFT_1003044</name>
</gene>
<protein>
    <recommendedName>
        <fullName evidence="2">Chromo domain-containing protein</fullName>
    </recommendedName>
</protein>
<dbReference type="GO" id="GO:0006338">
    <property type="term" value="P:chromatin remodeling"/>
    <property type="evidence" value="ECO:0007669"/>
    <property type="project" value="UniProtKB-ARBA"/>
</dbReference>
<reference evidence="3" key="1">
    <citation type="submission" date="2023-03" db="EMBL/GenBank/DDBJ databases">
        <title>Massive genome expansion in bonnet fungi (Mycena s.s.) driven by repeated elements and novel gene families across ecological guilds.</title>
        <authorList>
            <consortium name="Lawrence Berkeley National Laboratory"/>
            <person name="Harder C.B."/>
            <person name="Miyauchi S."/>
            <person name="Viragh M."/>
            <person name="Kuo A."/>
            <person name="Thoen E."/>
            <person name="Andreopoulos B."/>
            <person name="Lu D."/>
            <person name="Skrede I."/>
            <person name="Drula E."/>
            <person name="Henrissat B."/>
            <person name="Morin E."/>
            <person name="Kohler A."/>
            <person name="Barry K."/>
            <person name="LaButti K."/>
            <person name="Morin E."/>
            <person name="Salamov A."/>
            <person name="Lipzen A."/>
            <person name="Mereny Z."/>
            <person name="Hegedus B."/>
            <person name="Baldrian P."/>
            <person name="Stursova M."/>
            <person name="Weitz H."/>
            <person name="Taylor A."/>
            <person name="Grigoriev I.V."/>
            <person name="Nagy L.G."/>
            <person name="Martin F."/>
            <person name="Kauserud H."/>
        </authorList>
    </citation>
    <scope>NUCLEOTIDE SEQUENCE</scope>
    <source>
        <strain evidence="3">9284</strain>
    </source>
</reference>
<feature type="region of interest" description="Disordered" evidence="1">
    <location>
        <begin position="77"/>
        <end position="284"/>
    </location>
</feature>
<feature type="compositionally biased region" description="Basic and acidic residues" evidence="1">
    <location>
        <begin position="232"/>
        <end position="244"/>
    </location>
</feature>
<name>A0AAD7BWS7_9AGAR</name>
<organism evidence="3 4">
    <name type="scientific">Roridomyces roridus</name>
    <dbReference type="NCBI Taxonomy" id="1738132"/>
    <lineage>
        <taxon>Eukaryota</taxon>
        <taxon>Fungi</taxon>
        <taxon>Dikarya</taxon>
        <taxon>Basidiomycota</taxon>
        <taxon>Agaricomycotina</taxon>
        <taxon>Agaricomycetes</taxon>
        <taxon>Agaricomycetidae</taxon>
        <taxon>Agaricales</taxon>
        <taxon>Marasmiineae</taxon>
        <taxon>Mycenaceae</taxon>
        <taxon>Roridomyces</taxon>
    </lineage>
</organism>
<dbReference type="SMART" id="SM00298">
    <property type="entry name" value="CHROMO"/>
    <property type="match status" value="1"/>
</dbReference>
<feature type="domain" description="Chromo" evidence="2">
    <location>
        <begin position="6"/>
        <end position="70"/>
    </location>
</feature>
<dbReference type="InterPro" id="IPR016197">
    <property type="entry name" value="Chromo-like_dom_sf"/>
</dbReference>
<dbReference type="PROSITE" id="PS50013">
    <property type="entry name" value="CHROMO_2"/>
    <property type="match status" value="1"/>
</dbReference>
<dbReference type="InterPro" id="IPR023780">
    <property type="entry name" value="Chromo_domain"/>
</dbReference>
<proteinExistence type="predicted"/>
<dbReference type="Gene3D" id="2.40.50.40">
    <property type="match status" value="1"/>
</dbReference>
<keyword evidence="4" id="KW-1185">Reference proteome</keyword>